<accession>A0A2M7IIF2</accession>
<dbReference type="Proteomes" id="UP000229561">
    <property type="component" value="Unassembled WGS sequence"/>
</dbReference>
<evidence type="ECO:0000256" key="1">
    <source>
        <dbReference type="SAM" id="Phobius"/>
    </source>
</evidence>
<protein>
    <submittedName>
        <fullName evidence="3">Uncharacterized protein</fullName>
    </submittedName>
</protein>
<reference evidence="4" key="1">
    <citation type="submission" date="2017-09" db="EMBL/GenBank/DDBJ databases">
        <title>Depth-based differentiation of microbial function through sediment-hosted aquifers and enrichment of novel symbionts in the deep terrestrial subsurface.</title>
        <authorList>
            <person name="Probst A.J."/>
            <person name="Ladd B."/>
            <person name="Jarett J.K."/>
            <person name="Geller-Mcgrath D.E."/>
            <person name="Sieber C.M.K."/>
            <person name="Emerson J.B."/>
            <person name="Anantharaman K."/>
            <person name="Thomas B.C."/>
            <person name="Malmstrom R."/>
            <person name="Stieglmeier M."/>
            <person name="Klingl A."/>
            <person name="Woyke T."/>
            <person name="Ryan C.M."/>
            <person name="Banfield J.F."/>
        </authorList>
    </citation>
    <scope>NUCLEOTIDE SEQUENCE [LARGE SCALE GENOMIC DNA]</scope>
</reference>
<name>A0A2M7IIF2_9BACT</name>
<sequence length="110" mass="11997">MKKIKYLGVILAVQLVPAIALAQVRPPAVNLTRTNILYLLNTILTWVDMAIFIIGILIILYAAFSYMTAAGDEEKIGKAKRTFIYGLVGIGIAILAFGIWELVASFLAPT</sequence>
<dbReference type="Pfam" id="PF18895">
    <property type="entry name" value="T4SS_pilin"/>
    <property type="match status" value="1"/>
</dbReference>
<comment type="caution">
    <text evidence="3">The sequence shown here is derived from an EMBL/GenBank/DDBJ whole genome shotgun (WGS) entry which is preliminary data.</text>
</comment>
<evidence type="ECO:0000313" key="4">
    <source>
        <dbReference type="Proteomes" id="UP000229561"/>
    </source>
</evidence>
<dbReference type="AlphaFoldDB" id="A0A2M7IIF2"/>
<dbReference type="EMBL" id="PFGY01000054">
    <property type="protein sequence ID" value="PIW76316.1"/>
    <property type="molecule type" value="Genomic_DNA"/>
</dbReference>
<proteinExistence type="predicted"/>
<feature type="chain" id="PRO_5014863420" evidence="2">
    <location>
        <begin position="23"/>
        <end position="110"/>
    </location>
</feature>
<gene>
    <name evidence="3" type="ORF">CO001_02015</name>
</gene>
<evidence type="ECO:0000313" key="3">
    <source>
        <dbReference type="EMBL" id="PIW76316.1"/>
    </source>
</evidence>
<organism evidence="3 4">
    <name type="scientific">Candidatus Portnoybacteria bacterium CG_4_8_14_3_um_filter_40_10</name>
    <dbReference type="NCBI Taxonomy" id="1974801"/>
    <lineage>
        <taxon>Bacteria</taxon>
        <taxon>Candidatus Portnoyibacteriota</taxon>
    </lineage>
</organism>
<evidence type="ECO:0000256" key="2">
    <source>
        <dbReference type="SAM" id="SignalP"/>
    </source>
</evidence>
<feature type="transmembrane region" description="Helical" evidence="1">
    <location>
        <begin position="83"/>
        <end position="108"/>
    </location>
</feature>
<keyword evidence="1" id="KW-0472">Membrane</keyword>
<keyword evidence="1" id="KW-0812">Transmembrane</keyword>
<dbReference type="InterPro" id="IPR043993">
    <property type="entry name" value="T4SS_pilin"/>
</dbReference>
<feature type="transmembrane region" description="Helical" evidence="1">
    <location>
        <begin position="38"/>
        <end position="62"/>
    </location>
</feature>
<feature type="signal peptide" evidence="2">
    <location>
        <begin position="1"/>
        <end position="22"/>
    </location>
</feature>
<keyword evidence="2" id="KW-0732">Signal</keyword>
<keyword evidence="1" id="KW-1133">Transmembrane helix</keyword>